<dbReference type="Pfam" id="PF13180">
    <property type="entry name" value="PDZ_2"/>
    <property type="match status" value="1"/>
</dbReference>
<feature type="transmembrane region" description="Helical" evidence="3">
    <location>
        <begin position="174"/>
        <end position="195"/>
    </location>
</feature>
<dbReference type="EMBL" id="LR586016">
    <property type="protein sequence ID" value="VIP04080.1"/>
    <property type="molecule type" value="Genomic_DNA"/>
</dbReference>
<feature type="transmembrane region" description="Helical" evidence="3">
    <location>
        <begin position="42"/>
        <end position="62"/>
    </location>
</feature>
<dbReference type="CDD" id="cd06779">
    <property type="entry name" value="cpPDZ_Deg_HtrA-like"/>
    <property type="match status" value="1"/>
</dbReference>
<feature type="compositionally biased region" description="Basic and acidic residues" evidence="2">
    <location>
        <begin position="937"/>
        <end position="949"/>
    </location>
</feature>
<dbReference type="AlphaFoldDB" id="A0A6C2YR02"/>
<dbReference type="Gene3D" id="3.30.2010.10">
    <property type="entry name" value="Metalloproteases ('zincins'), catalytic domain"/>
    <property type="match status" value="1"/>
</dbReference>
<keyword evidence="3" id="KW-0472">Membrane</keyword>
<reference evidence="5" key="1">
    <citation type="submission" date="2019-04" db="EMBL/GenBank/DDBJ databases">
        <authorList>
            <consortium name="Science for Life Laboratories"/>
        </authorList>
    </citation>
    <scope>NUCLEOTIDE SEQUENCE</scope>
    <source>
        <strain evidence="5">MBLW1</strain>
    </source>
</reference>
<evidence type="ECO:0000256" key="3">
    <source>
        <dbReference type="SAM" id="Phobius"/>
    </source>
</evidence>
<evidence type="ECO:0000256" key="2">
    <source>
        <dbReference type="SAM" id="MobiDB-lite"/>
    </source>
</evidence>
<evidence type="ECO:0000256" key="1">
    <source>
        <dbReference type="SAM" id="Coils"/>
    </source>
</evidence>
<dbReference type="CDD" id="cd07341">
    <property type="entry name" value="M56_BlaR1_MecR1_like"/>
    <property type="match status" value="1"/>
</dbReference>
<feature type="coiled-coil region" evidence="1">
    <location>
        <begin position="625"/>
        <end position="652"/>
    </location>
</feature>
<organism evidence="5">
    <name type="scientific">Tuwongella immobilis</name>
    <dbReference type="NCBI Taxonomy" id="692036"/>
    <lineage>
        <taxon>Bacteria</taxon>
        <taxon>Pseudomonadati</taxon>
        <taxon>Planctomycetota</taxon>
        <taxon>Planctomycetia</taxon>
        <taxon>Gemmatales</taxon>
        <taxon>Gemmataceae</taxon>
        <taxon>Tuwongella</taxon>
    </lineage>
</organism>
<dbReference type="Gene3D" id="2.30.42.10">
    <property type="match status" value="1"/>
</dbReference>
<dbReference type="SMART" id="SM00228">
    <property type="entry name" value="PDZ"/>
    <property type="match status" value="1"/>
</dbReference>
<keyword evidence="6" id="KW-1185">Reference proteome</keyword>
<evidence type="ECO:0000259" key="4">
    <source>
        <dbReference type="SMART" id="SM00228"/>
    </source>
</evidence>
<dbReference type="InterPro" id="IPR036034">
    <property type="entry name" value="PDZ_sf"/>
</dbReference>
<feature type="coiled-coil region" evidence="1">
    <location>
        <begin position="448"/>
        <end position="506"/>
    </location>
</feature>
<accession>A0A6C2YR02</accession>
<dbReference type="EMBL" id="LR593887">
    <property type="protein sequence ID" value="VTS05527.1"/>
    <property type="molecule type" value="Genomic_DNA"/>
</dbReference>
<feature type="coiled-coil region" evidence="1">
    <location>
        <begin position="852"/>
        <end position="891"/>
    </location>
</feature>
<dbReference type="Proteomes" id="UP000464378">
    <property type="component" value="Chromosome"/>
</dbReference>
<dbReference type="InterPro" id="IPR052173">
    <property type="entry name" value="Beta-lactam_resp_regulator"/>
</dbReference>
<protein>
    <recommendedName>
        <fullName evidence="4">PDZ domain-containing protein</fullName>
    </recommendedName>
</protein>
<keyword evidence="1" id="KW-0175">Coiled coil</keyword>
<dbReference type="KEGG" id="tim:GMBLW1_51130"/>
<name>A0A6C2YR02_9BACT</name>
<dbReference type="PANTHER" id="PTHR34978">
    <property type="entry name" value="POSSIBLE SENSOR-TRANSDUCER PROTEIN BLAR"/>
    <property type="match status" value="1"/>
</dbReference>
<dbReference type="InParanoid" id="A0A6C2YR02"/>
<evidence type="ECO:0000313" key="6">
    <source>
        <dbReference type="Proteomes" id="UP000464378"/>
    </source>
</evidence>
<evidence type="ECO:0000313" key="5">
    <source>
        <dbReference type="EMBL" id="VIP04080.1"/>
    </source>
</evidence>
<gene>
    <name evidence="5" type="ORF">GMBLW1_51130</name>
</gene>
<dbReference type="InterPro" id="IPR001478">
    <property type="entry name" value="PDZ"/>
</dbReference>
<keyword evidence="3" id="KW-0812">Transmembrane</keyword>
<feature type="region of interest" description="Disordered" evidence="2">
    <location>
        <begin position="928"/>
        <end position="959"/>
    </location>
</feature>
<dbReference type="PANTHER" id="PTHR34978:SF3">
    <property type="entry name" value="SLR0241 PROTEIN"/>
    <property type="match status" value="1"/>
</dbReference>
<dbReference type="InterPro" id="IPR008756">
    <property type="entry name" value="Peptidase_M56"/>
</dbReference>
<dbReference type="Pfam" id="PF05569">
    <property type="entry name" value="Peptidase_M56"/>
    <property type="match status" value="1"/>
</dbReference>
<keyword evidence="3" id="KW-1133">Transmembrane helix</keyword>
<sequence>MIDPWGLVGRWWLTSMLGGAILLGIGWWLMRRIGHPALRSMVGAWSIRATLLVAVLAMVPGWTLMTWQLPRIQREPAPWQATEGWNDATPMGLPLESRDPAARTVQWVEMIPLDGGTPSTDLTAVATTMPATGSSIDPDQSFQATATATASTATRESSAMESEPLLARILKLGLLIYAGVAAIGLARFGIALIGLQRLTWSAKSVPESVSAIWQQIIHRPAGVRILQTTRVETPICYGLFRPVILLPVSLVATADARRLKWVLAHEAGHLRRGDPWTCFWLGAAQPVFGWLPWFWSFRRELRLAQEYLADAAVTSDTVEVDEYAAFLIELSRYGVGRRARRAAPLGATGVKAVPSELSQRVQTILIGDPMKMQSLSRRWKIVAAGGFVGMALVVSGITLRAEEAKKTEETKPAVATTPAKKKEITATVVAPAATIEVTGQPTVVLGKAEIVKAAVDAQKAKIEALKLQAKQLAERAKKENAVLEEAAKTDARLKEAVEELARLRKLEADKVEALSRLNSEKLLLAMPAEGQNAIEVQVLEIDATGNVLKKVGDAKKPAAGKPAQNIQLTLVADGTGLSQEQIDQVRKAMTEAKIPAAIIEKTIQQMKAAGKGNMLYLVNPMAGQAADVEADLKRLQQEMDELRRKLVARGLAMPPMVPAMPAAPLFRALPVVPGAPVPPIAPIPPQPPIPGVGIQPGIMFQGFATTTPTPRLGINYEVPSQTLRDQLDLPENQGIVVQGVLPETAAAKIGLKTSDVLLEIGGKSVMSDAAAFSKMLSELPTDSELKVVLLRKGRKETLSGLKLPKVAKAVLQVPAVGGVEVFGLEGEKAKKVAELWKRGLEFRAEPDTAKNAAEIEKRIRTLEAEVQKQVAKELEEAARLASKAAEDAKKAAMNAKNIEQSSSEASSVSVNDKGFQLEYQRDGQKVRVSGVFSNGKPKPESVELIEGKSTKKLSGLDQLPESLRNRVESLLKGIQRSE</sequence>
<dbReference type="SUPFAM" id="SSF50156">
    <property type="entry name" value="PDZ domain-like"/>
    <property type="match status" value="1"/>
</dbReference>
<feature type="transmembrane region" description="Helical" evidence="3">
    <location>
        <begin position="12"/>
        <end position="30"/>
    </location>
</feature>
<dbReference type="RefSeq" id="WP_162659209.1">
    <property type="nucleotide sequence ID" value="NZ_LR593887.1"/>
</dbReference>
<feature type="domain" description="PDZ" evidence="4">
    <location>
        <begin position="710"/>
        <end position="793"/>
    </location>
</feature>
<proteinExistence type="predicted"/>